<feature type="transmembrane region" description="Helical" evidence="5">
    <location>
        <begin position="88"/>
        <end position="113"/>
    </location>
</feature>
<dbReference type="InterPro" id="IPR004864">
    <property type="entry name" value="LEA_2"/>
</dbReference>
<protein>
    <recommendedName>
        <fullName evidence="6">Late embryogenesis abundant protein LEA-2 subgroup domain-containing protein</fullName>
    </recommendedName>
</protein>
<gene>
    <name evidence="7" type="ORF">HPP92_017601</name>
</gene>
<comment type="subcellular location">
    <subcellularLocation>
        <location evidence="1">Membrane</location>
        <topology evidence="1">Single-pass membrane protein</topology>
    </subcellularLocation>
</comment>
<evidence type="ECO:0000313" key="8">
    <source>
        <dbReference type="Proteomes" id="UP000639772"/>
    </source>
</evidence>
<keyword evidence="2 5" id="KW-0812">Transmembrane</keyword>
<dbReference type="Pfam" id="PF03168">
    <property type="entry name" value="LEA_2"/>
    <property type="match status" value="1"/>
</dbReference>
<keyword evidence="4 5" id="KW-0472">Membrane</keyword>
<organism evidence="7 8">
    <name type="scientific">Vanilla planifolia</name>
    <name type="common">Vanilla</name>
    <dbReference type="NCBI Taxonomy" id="51239"/>
    <lineage>
        <taxon>Eukaryota</taxon>
        <taxon>Viridiplantae</taxon>
        <taxon>Streptophyta</taxon>
        <taxon>Embryophyta</taxon>
        <taxon>Tracheophyta</taxon>
        <taxon>Spermatophyta</taxon>
        <taxon>Magnoliopsida</taxon>
        <taxon>Liliopsida</taxon>
        <taxon>Asparagales</taxon>
        <taxon>Orchidaceae</taxon>
        <taxon>Vanilloideae</taxon>
        <taxon>Vanilleae</taxon>
        <taxon>Vanilla</taxon>
    </lineage>
</organism>
<dbReference type="InterPro" id="IPR044839">
    <property type="entry name" value="NDR1-like"/>
</dbReference>
<dbReference type="GO" id="GO:0005886">
    <property type="term" value="C:plasma membrane"/>
    <property type="evidence" value="ECO:0007669"/>
    <property type="project" value="TreeGrafter"/>
</dbReference>
<dbReference type="PANTHER" id="PTHR31234:SF2">
    <property type="entry name" value="OS05G0199100 PROTEIN"/>
    <property type="match status" value="1"/>
</dbReference>
<comment type="caution">
    <text evidence="7">The sequence shown here is derived from an EMBL/GenBank/DDBJ whole genome shotgun (WGS) entry which is preliminary data.</text>
</comment>
<evidence type="ECO:0000256" key="3">
    <source>
        <dbReference type="ARBA" id="ARBA00022989"/>
    </source>
</evidence>
<evidence type="ECO:0000313" key="7">
    <source>
        <dbReference type="EMBL" id="KAG0468273.1"/>
    </source>
</evidence>
<reference evidence="7 8" key="1">
    <citation type="journal article" date="2020" name="Nat. Food">
        <title>A phased Vanilla planifolia genome enables genetic improvement of flavour and production.</title>
        <authorList>
            <person name="Hasing T."/>
            <person name="Tang H."/>
            <person name="Brym M."/>
            <person name="Khazi F."/>
            <person name="Huang T."/>
            <person name="Chambers A.H."/>
        </authorList>
    </citation>
    <scope>NUCLEOTIDE SEQUENCE [LARGE SCALE GENOMIC DNA]</scope>
    <source>
        <tissue evidence="7">Leaf</tissue>
    </source>
</reference>
<keyword evidence="3 5" id="KW-1133">Transmembrane helix</keyword>
<evidence type="ECO:0000256" key="2">
    <source>
        <dbReference type="ARBA" id="ARBA00022692"/>
    </source>
</evidence>
<dbReference type="PANTHER" id="PTHR31234">
    <property type="entry name" value="LATE EMBRYOGENESIS ABUNDANT (LEA) HYDROXYPROLINE-RICH GLYCOPROTEIN FAMILY"/>
    <property type="match status" value="1"/>
</dbReference>
<dbReference type="AlphaFoldDB" id="A0A835QGE0"/>
<dbReference type="Proteomes" id="UP000639772">
    <property type="component" value="Chromosome 9"/>
</dbReference>
<evidence type="ECO:0000259" key="6">
    <source>
        <dbReference type="Pfam" id="PF03168"/>
    </source>
</evidence>
<accession>A0A835QGE0</accession>
<proteinExistence type="predicted"/>
<evidence type="ECO:0000256" key="4">
    <source>
        <dbReference type="ARBA" id="ARBA00023136"/>
    </source>
</evidence>
<name>A0A835QGE0_VANPL</name>
<dbReference type="OrthoDB" id="1849707at2759"/>
<evidence type="ECO:0000256" key="1">
    <source>
        <dbReference type="ARBA" id="ARBA00004167"/>
    </source>
</evidence>
<dbReference type="EMBL" id="JADCNM010000009">
    <property type="protein sequence ID" value="KAG0468273.1"/>
    <property type="molecule type" value="Genomic_DNA"/>
</dbReference>
<sequence length="284" mass="31115">MSLKNLIETPFCHGRARSSRAVDTSAATGDDDEDHGERCKETTARILYNPASQRPDLPCPATGERVPLQGLHQPRRANRRRGRCCRCLALTVALLSLLVFSLAAVTGILYLVLRPKLPRYSIDAISIRGLDLSAAGPKSNPDLTLSPLIDVTVRAENPNRKIGIDYRHGSSVAVSYSDVVLCRGIWPSFYQGKRNVTVFQTALKGSGIRLADATLGNLTAAQRRRQVPLEIGVRVPVRVKLGAITSWTINVKVHCDVTVDKLTADSKFISKNCKKRLGEKCFTA</sequence>
<dbReference type="GO" id="GO:0098542">
    <property type="term" value="P:defense response to other organism"/>
    <property type="evidence" value="ECO:0007669"/>
    <property type="project" value="InterPro"/>
</dbReference>
<feature type="domain" description="Late embryogenesis abundant protein LEA-2 subgroup" evidence="6">
    <location>
        <begin position="152"/>
        <end position="255"/>
    </location>
</feature>
<evidence type="ECO:0000256" key="5">
    <source>
        <dbReference type="SAM" id="Phobius"/>
    </source>
</evidence>